<dbReference type="Gene3D" id="3.30.565.10">
    <property type="entry name" value="Histidine kinase-like ATPase, C-terminal domain"/>
    <property type="match status" value="1"/>
</dbReference>
<evidence type="ECO:0000256" key="2">
    <source>
        <dbReference type="ARBA" id="ARBA00012438"/>
    </source>
</evidence>
<evidence type="ECO:0000313" key="10">
    <source>
        <dbReference type="EMBL" id="GAA3512004.1"/>
    </source>
</evidence>
<dbReference type="EC" id="2.7.13.3" evidence="2"/>
<keyword evidence="4" id="KW-0808">Transferase</keyword>
<reference evidence="11" key="1">
    <citation type="journal article" date="2019" name="Int. J. Syst. Evol. Microbiol.">
        <title>The Global Catalogue of Microorganisms (GCM) 10K type strain sequencing project: providing services to taxonomists for standard genome sequencing and annotation.</title>
        <authorList>
            <consortium name="The Broad Institute Genomics Platform"/>
            <consortium name="The Broad Institute Genome Sequencing Center for Infectious Disease"/>
            <person name="Wu L."/>
            <person name="Ma J."/>
        </authorList>
    </citation>
    <scope>NUCLEOTIDE SEQUENCE [LARGE SCALE GENOMIC DNA]</scope>
    <source>
        <strain evidence="11">JCM 17106</strain>
    </source>
</reference>
<keyword evidence="11" id="KW-1185">Reference proteome</keyword>
<dbReference type="InterPro" id="IPR011712">
    <property type="entry name" value="Sig_transdc_His_kin_sub3_dim/P"/>
</dbReference>
<dbReference type="PANTHER" id="PTHR24421">
    <property type="entry name" value="NITRATE/NITRITE SENSOR PROTEIN NARX-RELATED"/>
    <property type="match status" value="1"/>
</dbReference>
<dbReference type="InterPro" id="IPR050482">
    <property type="entry name" value="Sensor_HK_TwoCompSys"/>
</dbReference>
<dbReference type="PROSITE" id="PS50109">
    <property type="entry name" value="HIS_KIN"/>
    <property type="match status" value="1"/>
</dbReference>
<evidence type="ECO:0000256" key="8">
    <source>
        <dbReference type="ARBA" id="ARBA00023012"/>
    </source>
</evidence>
<gene>
    <name evidence="10" type="ORF">GCM10022393_27160</name>
</gene>
<dbReference type="PANTHER" id="PTHR24421:SF10">
    <property type="entry name" value="NITRATE_NITRITE SENSOR PROTEIN NARQ"/>
    <property type="match status" value="1"/>
</dbReference>
<evidence type="ECO:0000256" key="1">
    <source>
        <dbReference type="ARBA" id="ARBA00000085"/>
    </source>
</evidence>
<protein>
    <recommendedName>
        <fullName evidence="2">histidine kinase</fullName>
        <ecNumber evidence="2">2.7.13.3</ecNumber>
    </recommendedName>
</protein>
<keyword evidence="6" id="KW-0418">Kinase</keyword>
<dbReference type="SMART" id="SM00387">
    <property type="entry name" value="HATPase_c"/>
    <property type="match status" value="1"/>
</dbReference>
<dbReference type="Pfam" id="PF07730">
    <property type="entry name" value="HisKA_3"/>
    <property type="match status" value="1"/>
</dbReference>
<dbReference type="Gene3D" id="1.20.5.1930">
    <property type="match status" value="1"/>
</dbReference>
<comment type="caution">
    <text evidence="10">The sequence shown here is derived from an EMBL/GenBank/DDBJ whole genome shotgun (WGS) entry which is preliminary data.</text>
</comment>
<feature type="domain" description="Histidine kinase" evidence="9">
    <location>
        <begin position="142"/>
        <end position="233"/>
    </location>
</feature>
<evidence type="ECO:0000256" key="6">
    <source>
        <dbReference type="ARBA" id="ARBA00022777"/>
    </source>
</evidence>
<evidence type="ECO:0000256" key="5">
    <source>
        <dbReference type="ARBA" id="ARBA00022741"/>
    </source>
</evidence>
<dbReference type="InterPro" id="IPR003594">
    <property type="entry name" value="HATPase_dom"/>
</dbReference>
<dbReference type="InterPro" id="IPR005467">
    <property type="entry name" value="His_kinase_dom"/>
</dbReference>
<keyword evidence="7" id="KW-0067">ATP-binding</keyword>
<comment type="catalytic activity">
    <reaction evidence="1">
        <text>ATP + protein L-histidine = ADP + protein N-phospho-L-histidine.</text>
        <dbReference type="EC" id="2.7.13.3"/>
    </reaction>
</comment>
<evidence type="ECO:0000256" key="3">
    <source>
        <dbReference type="ARBA" id="ARBA00022553"/>
    </source>
</evidence>
<keyword evidence="3" id="KW-0597">Phosphoprotein</keyword>
<name>A0ABP6UMH1_9FLAO</name>
<dbReference type="CDD" id="cd16917">
    <property type="entry name" value="HATPase_UhpB-NarQ-NarX-like"/>
    <property type="match status" value="1"/>
</dbReference>
<keyword evidence="5" id="KW-0547">Nucleotide-binding</keyword>
<dbReference type="EMBL" id="BAABCW010000011">
    <property type="protein sequence ID" value="GAA3512004.1"/>
    <property type="molecule type" value="Genomic_DNA"/>
</dbReference>
<accession>A0ABP6UMH1</accession>
<sequence>MFFIAFQKRKNKLLLKSFKDQQRFEDALFKSKIEIQEQTLKNVSWELHDNIGQLLSTAVMQINMLNTNLDPELANSIQDVRSLVGDSLQEIRNLSKTLNNEVIQNIGLKESIQVELTRFEKLNFLKTKFSVTGDKTDLHPKDEIIVYRIIQEFFSNTIKYSQASSLEIKIEYQIKNLIISIKDDGIGFSKKNAKAGSGLLNMASRSDLINAKFEYETAPGEGVSLRLTYPFKSNNEDIKNNELG</sequence>
<evidence type="ECO:0000313" key="11">
    <source>
        <dbReference type="Proteomes" id="UP001500459"/>
    </source>
</evidence>
<keyword evidence="8" id="KW-0902">Two-component regulatory system</keyword>
<proteinExistence type="predicted"/>
<organism evidence="10 11">
    <name type="scientific">Aquimarina addita</name>
    <dbReference type="NCBI Taxonomy" id="870485"/>
    <lineage>
        <taxon>Bacteria</taxon>
        <taxon>Pseudomonadati</taxon>
        <taxon>Bacteroidota</taxon>
        <taxon>Flavobacteriia</taxon>
        <taxon>Flavobacteriales</taxon>
        <taxon>Flavobacteriaceae</taxon>
        <taxon>Aquimarina</taxon>
    </lineage>
</organism>
<dbReference type="Pfam" id="PF02518">
    <property type="entry name" value="HATPase_c"/>
    <property type="match status" value="1"/>
</dbReference>
<dbReference type="Proteomes" id="UP001500459">
    <property type="component" value="Unassembled WGS sequence"/>
</dbReference>
<evidence type="ECO:0000256" key="4">
    <source>
        <dbReference type="ARBA" id="ARBA00022679"/>
    </source>
</evidence>
<evidence type="ECO:0000259" key="9">
    <source>
        <dbReference type="PROSITE" id="PS50109"/>
    </source>
</evidence>
<dbReference type="SUPFAM" id="SSF55874">
    <property type="entry name" value="ATPase domain of HSP90 chaperone/DNA topoisomerase II/histidine kinase"/>
    <property type="match status" value="1"/>
</dbReference>
<evidence type="ECO:0000256" key="7">
    <source>
        <dbReference type="ARBA" id="ARBA00022840"/>
    </source>
</evidence>
<dbReference type="InterPro" id="IPR036890">
    <property type="entry name" value="HATPase_C_sf"/>
</dbReference>